<feature type="compositionally biased region" description="Basic and acidic residues" evidence="2">
    <location>
        <begin position="365"/>
        <end position="374"/>
    </location>
</feature>
<reference evidence="3 4" key="1">
    <citation type="submission" date="2024-01" db="EMBL/GenBank/DDBJ databases">
        <title>A telomere-to-telomere, gap-free genome of sweet tea (Lithocarpus litseifolius).</title>
        <authorList>
            <person name="Zhou J."/>
        </authorList>
    </citation>
    <scope>NUCLEOTIDE SEQUENCE [LARGE SCALE GENOMIC DNA]</scope>
    <source>
        <strain evidence="3">Zhou-2022a</strain>
        <tissue evidence="3">Leaf</tissue>
    </source>
</reference>
<protein>
    <submittedName>
        <fullName evidence="3">Uncharacterized protein</fullName>
    </submittedName>
</protein>
<gene>
    <name evidence="3" type="ORF">SO802_005564</name>
</gene>
<sequence>MDTSEANELFWNVALCLSIASTLLHITDEQEAFIRWVLEIPFEEWKCRDLITLDTLHLHYGGLELTSEARSLNEYSHRQMEAARERVRAATAQKKEEEIKIEGKEGVSSSAPKAITKVPTKRKPDRKDNRPLKKVTVTPRDERPKKSPLKSSRGAGKGVMTSSSPVIEGPRRLLTHKVYVVEEVESIIRPTDVEPCDQLGMEDLGASALFDLTGALVHVKALQDRCVTKKGVVTWVRKHNKNLLDQQDQYKETVCTLNGELKEVKEKLEEAGRREQLLRRELSTLDEQLKKARPDTVKEFKESQSFIDSCTEYYGTGFDDCLKQVASSYPDLDLSGINMDDLMPMTPTSDTIAGESDDSTKSNLPHKDDSVVLA</sequence>
<keyword evidence="4" id="KW-1185">Reference proteome</keyword>
<feature type="region of interest" description="Disordered" evidence="2">
    <location>
        <begin position="89"/>
        <end position="164"/>
    </location>
</feature>
<evidence type="ECO:0000313" key="4">
    <source>
        <dbReference type="Proteomes" id="UP001459277"/>
    </source>
</evidence>
<dbReference type="SUPFAM" id="SSF57997">
    <property type="entry name" value="Tropomyosin"/>
    <property type="match status" value="1"/>
</dbReference>
<accession>A0AAW2DN43</accession>
<evidence type="ECO:0000256" key="2">
    <source>
        <dbReference type="SAM" id="MobiDB-lite"/>
    </source>
</evidence>
<name>A0AAW2DN43_9ROSI</name>
<comment type="caution">
    <text evidence="3">The sequence shown here is derived from an EMBL/GenBank/DDBJ whole genome shotgun (WGS) entry which is preliminary data.</text>
</comment>
<organism evidence="3 4">
    <name type="scientific">Lithocarpus litseifolius</name>
    <dbReference type="NCBI Taxonomy" id="425828"/>
    <lineage>
        <taxon>Eukaryota</taxon>
        <taxon>Viridiplantae</taxon>
        <taxon>Streptophyta</taxon>
        <taxon>Embryophyta</taxon>
        <taxon>Tracheophyta</taxon>
        <taxon>Spermatophyta</taxon>
        <taxon>Magnoliopsida</taxon>
        <taxon>eudicotyledons</taxon>
        <taxon>Gunneridae</taxon>
        <taxon>Pentapetalae</taxon>
        <taxon>rosids</taxon>
        <taxon>fabids</taxon>
        <taxon>Fagales</taxon>
        <taxon>Fagaceae</taxon>
        <taxon>Lithocarpus</taxon>
    </lineage>
</organism>
<evidence type="ECO:0000313" key="3">
    <source>
        <dbReference type="EMBL" id="KAL0010456.1"/>
    </source>
</evidence>
<feature type="compositionally biased region" description="Basic and acidic residues" evidence="2">
    <location>
        <begin position="89"/>
        <end position="105"/>
    </location>
</feature>
<feature type="coiled-coil region" evidence="1">
    <location>
        <begin position="261"/>
        <end position="288"/>
    </location>
</feature>
<evidence type="ECO:0000256" key="1">
    <source>
        <dbReference type="SAM" id="Coils"/>
    </source>
</evidence>
<keyword evidence="1" id="KW-0175">Coiled coil</keyword>
<dbReference type="AlphaFoldDB" id="A0AAW2DN43"/>
<dbReference type="Proteomes" id="UP001459277">
    <property type="component" value="Unassembled WGS sequence"/>
</dbReference>
<proteinExistence type="predicted"/>
<feature type="region of interest" description="Disordered" evidence="2">
    <location>
        <begin position="345"/>
        <end position="374"/>
    </location>
</feature>
<dbReference type="EMBL" id="JAZDWU010000002">
    <property type="protein sequence ID" value="KAL0010456.1"/>
    <property type="molecule type" value="Genomic_DNA"/>
</dbReference>